<dbReference type="Gene3D" id="1.10.3480.10">
    <property type="entry name" value="TorD-like"/>
    <property type="match status" value="1"/>
</dbReference>
<evidence type="ECO:0000313" key="3">
    <source>
        <dbReference type="Proteomes" id="UP001379444"/>
    </source>
</evidence>
<dbReference type="PANTHER" id="PTHR34227">
    <property type="entry name" value="CHAPERONE PROTEIN YCDY"/>
    <property type="match status" value="1"/>
</dbReference>
<dbReference type="RefSeq" id="WP_264495796.1">
    <property type="nucleotide sequence ID" value="NZ_CP109947.1"/>
</dbReference>
<evidence type="ECO:0000313" key="2">
    <source>
        <dbReference type="EMBL" id="WWO36900.1"/>
    </source>
</evidence>
<dbReference type="InterPro" id="IPR026269">
    <property type="entry name" value="DmsD-type"/>
</dbReference>
<dbReference type="InterPro" id="IPR036411">
    <property type="entry name" value="TorD-like_sf"/>
</dbReference>
<name>A0ABZ2G4F9_9GAMM</name>
<reference evidence="2 3" key="1">
    <citation type="journal article" date="2024" name="Front. Plant Sci.">
        <title>Comprehensive phenomic and genomic studies of the species, Pectobacterium cacticida and proposal for reclassification as Alcorniella cacticida comb. nov.</title>
        <authorList>
            <person name="Jonca J."/>
            <person name="Pirhonen M."/>
            <person name="Waleron M.M."/>
            <person name="Gawor J."/>
            <person name="Mrozik A."/>
            <person name="Smoktunowicz M."/>
            <person name="Waleron K."/>
            <person name="Waleron M."/>
        </authorList>
    </citation>
    <scope>NUCLEOTIDE SEQUENCE [LARGE SCALE GENOMIC DNA]</scope>
    <source>
        <strain evidence="2 3">DPMP6</strain>
    </source>
</reference>
<dbReference type="EMBL" id="CP125967">
    <property type="protein sequence ID" value="WWO36900.1"/>
    <property type="molecule type" value="Genomic_DNA"/>
</dbReference>
<accession>A0ABZ2G4F9</accession>
<gene>
    <name evidence="2" type="ORF">QNA12_09845</name>
</gene>
<protein>
    <submittedName>
        <fullName evidence="2">Molecular chaperone</fullName>
    </submittedName>
</protein>
<dbReference type="Proteomes" id="UP001379444">
    <property type="component" value="Chromosome"/>
</dbReference>
<dbReference type="Pfam" id="PF02613">
    <property type="entry name" value="Nitrate_red_del"/>
    <property type="match status" value="1"/>
</dbReference>
<sequence length="193" mass="22140">MNEFSVLCRILGTLFYRQPQDPLLMPLFALIKEGKLAQQWPLEQEALLARLRKGIDMAAMAADYQALFDSQTGSVSPWRSAYETDADDAEIRLFLQQRGMPLNNNEGAVDHFGRLLLAASWLEDQSQDDESAAQITLFERYLLPWSDRFLGKVESHATSVFYRTLAIMCREALEAMREELAEYREENEPEALK</sequence>
<dbReference type="PIRSF" id="PIRSF004690">
    <property type="entry name" value="DmsD"/>
    <property type="match status" value="1"/>
</dbReference>
<dbReference type="InterPro" id="IPR020945">
    <property type="entry name" value="DMSO/NO3_reduct_chaperone"/>
</dbReference>
<dbReference type="PANTHER" id="PTHR34227:SF12">
    <property type="entry name" value="CHAPERONE PROTEIN YCDY"/>
    <property type="match status" value="1"/>
</dbReference>
<dbReference type="SUPFAM" id="SSF89155">
    <property type="entry name" value="TorD-like"/>
    <property type="match status" value="1"/>
</dbReference>
<organism evidence="2 3">
    <name type="scientific">Pectobacterium cacticida</name>
    <dbReference type="NCBI Taxonomy" id="69221"/>
    <lineage>
        <taxon>Bacteria</taxon>
        <taxon>Pseudomonadati</taxon>
        <taxon>Pseudomonadota</taxon>
        <taxon>Gammaproteobacteria</taxon>
        <taxon>Enterobacterales</taxon>
        <taxon>Pectobacteriaceae</taxon>
        <taxon>Pectobacterium</taxon>
    </lineage>
</organism>
<keyword evidence="3" id="KW-1185">Reference proteome</keyword>
<dbReference type="InterPro" id="IPR050289">
    <property type="entry name" value="TorD/DmsD_chaperones"/>
</dbReference>
<proteinExistence type="predicted"/>
<evidence type="ECO:0000256" key="1">
    <source>
        <dbReference type="ARBA" id="ARBA00023186"/>
    </source>
</evidence>
<keyword evidence="1" id="KW-0143">Chaperone</keyword>